<protein>
    <submittedName>
        <fullName evidence="1">Uncharacterized protein</fullName>
    </submittedName>
</protein>
<dbReference type="Proteomes" id="UP001187531">
    <property type="component" value="Unassembled WGS sequence"/>
</dbReference>
<dbReference type="AlphaFoldDB" id="A0AA88HQW2"/>
<organism evidence="1 2">
    <name type="scientific">Artemia franciscana</name>
    <name type="common">Brine shrimp</name>
    <name type="synonym">Artemia sanfranciscana</name>
    <dbReference type="NCBI Taxonomy" id="6661"/>
    <lineage>
        <taxon>Eukaryota</taxon>
        <taxon>Metazoa</taxon>
        <taxon>Ecdysozoa</taxon>
        <taxon>Arthropoda</taxon>
        <taxon>Crustacea</taxon>
        <taxon>Branchiopoda</taxon>
        <taxon>Anostraca</taxon>
        <taxon>Artemiidae</taxon>
        <taxon>Artemia</taxon>
    </lineage>
</organism>
<sequence>MQRGQGLLPELTLRTRVTASLLLACLKHKQNMQRGQGLLPELTLRTRVTASLLLACLKHKQNMQRGQGLLPELTLRTRVTASLLLACLKHKQNMQRGQDLLPELTLRNVPLATNNCYLCLSELFRENHLLVISPGKHPGIKAKNPGGNEYHWINDS</sequence>
<gene>
    <name evidence="1" type="ORF">QYM36_009421</name>
</gene>
<proteinExistence type="predicted"/>
<reference evidence="1" key="1">
    <citation type="submission" date="2023-07" db="EMBL/GenBank/DDBJ databases">
        <title>Chromosome-level genome assembly of Artemia franciscana.</title>
        <authorList>
            <person name="Jo E."/>
        </authorList>
    </citation>
    <scope>NUCLEOTIDE SEQUENCE</scope>
    <source>
        <tissue evidence="1">Whole body</tissue>
    </source>
</reference>
<dbReference type="EMBL" id="JAVRJZ010000014">
    <property type="protein sequence ID" value="KAK2713538.1"/>
    <property type="molecule type" value="Genomic_DNA"/>
</dbReference>
<accession>A0AA88HQW2</accession>
<keyword evidence="2" id="KW-1185">Reference proteome</keyword>
<name>A0AA88HQW2_ARTSF</name>
<evidence type="ECO:0000313" key="2">
    <source>
        <dbReference type="Proteomes" id="UP001187531"/>
    </source>
</evidence>
<comment type="caution">
    <text evidence="1">The sequence shown here is derived from an EMBL/GenBank/DDBJ whole genome shotgun (WGS) entry which is preliminary data.</text>
</comment>
<evidence type="ECO:0000313" key="1">
    <source>
        <dbReference type="EMBL" id="KAK2713538.1"/>
    </source>
</evidence>